<dbReference type="InterPro" id="IPR013279">
    <property type="entry name" value="Apop_reg_BclX"/>
</dbReference>
<evidence type="ECO:0000313" key="7">
    <source>
        <dbReference type="Ensembl" id="ENSPNYP00000024695.1"/>
    </source>
</evidence>
<dbReference type="Pfam" id="PF02180">
    <property type="entry name" value="BH4"/>
    <property type="match status" value="1"/>
</dbReference>
<keyword evidence="5" id="KW-0812">Transmembrane</keyword>
<dbReference type="PRINTS" id="PR01864">
    <property type="entry name" value="APOPREGBCLX"/>
</dbReference>
<dbReference type="GO" id="GO:0042981">
    <property type="term" value="P:regulation of apoptotic process"/>
    <property type="evidence" value="ECO:0007669"/>
    <property type="project" value="InterPro"/>
</dbReference>
<dbReference type="GO" id="GO:0008630">
    <property type="term" value="P:intrinsic apoptotic signaling pathway in response to DNA damage"/>
    <property type="evidence" value="ECO:0007669"/>
    <property type="project" value="TreeGrafter"/>
</dbReference>
<proteinExistence type="inferred from homology"/>
<organism evidence="7">
    <name type="scientific">Pundamilia nyererei</name>
    <dbReference type="NCBI Taxonomy" id="303518"/>
    <lineage>
        <taxon>Eukaryota</taxon>
        <taxon>Metazoa</taxon>
        <taxon>Chordata</taxon>
        <taxon>Craniata</taxon>
        <taxon>Vertebrata</taxon>
        <taxon>Euteleostomi</taxon>
        <taxon>Actinopterygii</taxon>
        <taxon>Neopterygii</taxon>
        <taxon>Teleostei</taxon>
        <taxon>Neoteleostei</taxon>
        <taxon>Acanthomorphata</taxon>
        <taxon>Ovalentaria</taxon>
        <taxon>Cichlomorphae</taxon>
        <taxon>Cichliformes</taxon>
        <taxon>Cichlidae</taxon>
        <taxon>African cichlids</taxon>
        <taxon>Pseudocrenilabrinae</taxon>
        <taxon>Haplochromini</taxon>
        <taxon>Pundamilia</taxon>
    </lineage>
</organism>
<dbReference type="GO" id="GO:0001836">
    <property type="term" value="P:release of cytochrome c from mitochondria"/>
    <property type="evidence" value="ECO:0007669"/>
    <property type="project" value="TreeGrafter"/>
</dbReference>
<dbReference type="SMART" id="SM00337">
    <property type="entry name" value="BCL"/>
    <property type="match status" value="1"/>
</dbReference>
<dbReference type="AlphaFoldDB" id="A0A3B4GNW6"/>
<dbReference type="GeneID" id="102207644"/>
<evidence type="ECO:0000313" key="8">
    <source>
        <dbReference type="Proteomes" id="UP000695023"/>
    </source>
</evidence>
<evidence type="ECO:0000256" key="4">
    <source>
        <dbReference type="ARBA" id="ARBA00023136"/>
    </source>
</evidence>
<evidence type="ECO:0000256" key="1">
    <source>
        <dbReference type="ARBA" id="ARBA00004370"/>
    </source>
</evidence>
<feature type="transmembrane region" description="Helical" evidence="5">
    <location>
        <begin position="207"/>
        <end position="225"/>
    </location>
</feature>
<dbReference type="InterPro" id="IPR003093">
    <property type="entry name" value="Bcl2_BH4"/>
</dbReference>
<dbReference type="STRING" id="303518.ENSPNYP00000024695"/>
<reference evidence="9 10" key="2">
    <citation type="submission" date="2025-04" db="UniProtKB">
        <authorList>
            <consortium name="RefSeq"/>
        </authorList>
    </citation>
    <scope>IDENTIFICATION</scope>
</reference>
<evidence type="ECO:0000256" key="5">
    <source>
        <dbReference type="SAM" id="Phobius"/>
    </source>
</evidence>
<comment type="similarity">
    <text evidence="2">Belongs to the Bcl-2 family.</text>
</comment>
<dbReference type="InterPro" id="IPR036834">
    <property type="entry name" value="Bcl-2-like_sf"/>
</dbReference>
<keyword evidence="5" id="KW-1133">Transmembrane helix</keyword>
<dbReference type="GeneTree" id="ENSGT01130000278332"/>
<dbReference type="GO" id="GO:0097192">
    <property type="term" value="P:extrinsic apoptotic signaling pathway in absence of ligand"/>
    <property type="evidence" value="ECO:0007669"/>
    <property type="project" value="TreeGrafter"/>
</dbReference>
<dbReference type="Proteomes" id="UP000695023">
    <property type="component" value="Unplaced"/>
</dbReference>
<dbReference type="RefSeq" id="XP_005746435.1">
    <property type="nucleotide sequence ID" value="XM_005746378.1"/>
</dbReference>
<sequence>MCQMIHWYDWQERSWHLISLALQRRSRVEMQCRNRELVEFFISYKLSQKNHPTSLLSPTSVGQRTERDLGKSLPAYVGIEALKSALLDSGEQFGFLFTQSFRDVASHLNITPDTAQQCFESVMEELFRDGINWGRIIGLFVFGSAMCLDCIDSNMGELVPDIADWMTAYLDDHISLWIQRNGGWDRFTEIFGKGMSTRSSGESLKRWLFVGVALVTGLLVGMLMTD</sequence>
<dbReference type="InterPro" id="IPR020717">
    <property type="entry name" value="Bcl2_BH1_motif_CS"/>
</dbReference>
<protein>
    <submittedName>
        <fullName evidence="7 9">Bcl-2-like protein 1</fullName>
    </submittedName>
</protein>
<evidence type="ECO:0000256" key="2">
    <source>
        <dbReference type="ARBA" id="ARBA00009458"/>
    </source>
</evidence>
<evidence type="ECO:0000313" key="9">
    <source>
        <dbReference type="RefSeq" id="XP_005746435.1"/>
    </source>
</evidence>
<gene>
    <name evidence="9 10" type="primary">LOC102207644</name>
</gene>
<dbReference type="PROSITE" id="PS01080">
    <property type="entry name" value="BH1"/>
    <property type="match status" value="1"/>
</dbReference>
<keyword evidence="8" id="KW-1185">Reference proteome</keyword>
<evidence type="ECO:0000259" key="6">
    <source>
        <dbReference type="SMART" id="SM00337"/>
    </source>
</evidence>
<keyword evidence="4 5" id="KW-0472">Membrane</keyword>
<dbReference type="SUPFAM" id="SSF56854">
    <property type="entry name" value="Bcl-2 inhibitors of programmed cell death"/>
    <property type="match status" value="1"/>
</dbReference>
<dbReference type="InterPro" id="IPR046371">
    <property type="entry name" value="Bcl-2_BH1-3"/>
</dbReference>
<dbReference type="PROSITE" id="PS01258">
    <property type="entry name" value="BH2"/>
    <property type="match status" value="1"/>
</dbReference>
<evidence type="ECO:0000313" key="10">
    <source>
        <dbReference type="RefSeq" id="XP_005746436.1"/>
    </source>
</evidence>
<dbReference type="Pfam" id="PF00452">
    <property type="entry name" value="Bcl-2"/>
    <property type="match status" value="1"/>
</dbReference>
<dbReference type="InterPro" id="IPR026298">
    <property type="entry name" value="Bcl-2_fam"/>
</dbReference>
<dbReference type="PANTHER" id="PTHR11256">
    <property type="entry name" value="BCL-2 RELATED"/>
    <property type="match status" value="1"/>
</dbReference>
<dbReference type="OrthoDB" id="6021377at2759"/>
<dbReference type="InterPro" id="IPR002475">
    <property type="entry name" value="Bcl2-like"/>
</dbReference>
<dbReference type="GO" id="GO:0051400">
    <property type="term" value="F:BH domain binding"/>
    <property type="evidence" value="ECO:0007669"/>
    <property type="project" value="TreeGrafter"/>
</dbReference>
<dbReference type="CDD" id="cd06845">
    <property type="entry name" value="Bcl-2_like"/>
    <property type="match status" value="1"/>
</dbReference>
<feature type="domain" description="Bcl-2 Bcl-2 homology region 1-3" evidence="6">
    <location>
        <begin position="86"/>
        <end position="184"/>
    </location>
</feature>
<dbReference type="PRINTS" id="PR01862">
    <property type="entry name" value="BCL2FAMILY"/>
</dbReference>
<dbReference type="GO" id="GO:0005741">
    <property type="term" value="C:mitochondrial outer membrane"/>
    <property type="evidence" value="ECO:0007669"/>
    <property type="project" value="TreeGrafter"/>
</dbReference>
<reference evidence="7" key="1">
    <citation type="submission" date="2023-09" db="UniProtKB">
        <authorList>
            <consortium name="Ensembl"/>
        </authorList>
    </citation>
    <scope>IDENTIFICATION</scope>
</reference>
<dbReference type="Gene3D" id="1.10.437.10">
    <property type="entry name" value="Blc2-like"/>
    <property type="match status" value="1"/>
</dbReference>
<comment type="subcellular location">
    <subcellularLocation>
        <location evidence="1">Membrane</location>
    </subcellularLocation>
</comment>
<dbReference type="PROSITE" id="PS50062">
    <property type="entry name" value="BCL2_FAMILY"/>
    <property type="match status" value="1"/>
</dbReference>
<name>A0A3B4GNW6_9CICH</name>
<dbReference type="InterPro" id="IPR020726">
    <property type="entry name" value="Bcl2_BH2_motif_CS"/>
</dbReference>
<dbReference type="RefSeq" id="XP_005746436.1">
    <property type="nucleotide sequence ID" value="XM_005746379.2"/>
</dbReference>
<accession>A0A3B4GNW6</accession>
<keyword evidence="3" id="KW-0053">Apoptosis</keyword>
<dbReference type="PANTHER" id="PTHR11256:SF12">
    <property type="entry name" value="BCL-2-LIKE PROTEIN 1"/>
    <property type="match status" value="1"/>
</dbReference>
<evidence type="ECO:0000256" key="3">
    <source>
        <dbReference type="ARBA" id="ARBA00022703"/>
    </source>
</evidence>
<dbReference type="Ensembl" id="ENSPNYT00000025298.1">
    <property type="protein sequence ID" value="ENSPNYP00000024695.1"/>
    <property type="gene ID" value="ENSPNYG00000018650.1"/>
</dbReference>